<keyword evidence="1" id="KW-0620">Polyamine biosynthesis</keyword>
<dbReference type="Proteomes" id="UP000471435">
    <property type="component" value="Unassembled WGS sequence"/>
</dbReference>
<dbReference type="InterPro" id="IPR029063">
    <property type="entry name" value="SAM-dependent_MTases_sf"/>
</dbReference>
<dbReference type="EMBL" id="WTYP01000001">
    <property type="protein sequence ID" value="MXP46009.1"/>
    <property type="molecule type" value="Genomic_DNA"/>
</dbReference>
<dbReference type="AlphaFoldDB" id="A0A6I4UVV4"/>
<evidence type="ECO:0000313" key="3">
    <source>
        <dbReference type="Proteomes" id="UP000471435"/>
    </source>
</evidence>
<dbReference type="PANTHER" id="PTHR43317:SF3">
    <property type="entry name" value="BLR2883 PROTEIN"/>
    <property type="match status" value="1"/>
</dbReference>
<accession>A0A6I4UVV4</accession>
<reference evidence="2 3" key="1">
    <citation type="submission" date="2019-12" db="EMBL/GenBank/DDBJ databases">
        <title>Genomic-based taxomic classification of the family Erythrobacteraceae.</title>
        <authorList>
            <person name="Xu L."/>
        </authorList>
    </citation>
    <scope>NUCLEOTIDE SEQUENCE [LARGE SCALE GENOMIC DNA]</scope>
    <source>
        <strain evidence="2 3">SW-109</strain>
    </source>
</reference>
<dbReference type="RefSeq" id="WP_160729292.1">
    <property type="nucleotide sequence ID" value="NZ_CANLWR010000001.1"/>
</dbReference>
<evidence type="ECO:0000256" key="1">
    <source>
        <dbReference type="ARBA" id="ARBA00023115"/>
    </source>
</evidence>
<dbReference type="OrthoDB" id="9793351at2"/>
<protein>
    <submittedName>
        <fullName evidence="2">Spermidine synthase</fullName>
    </submittedName>
</protein>
<dbReference type="Gene3D" id="3.40.50.150">
    <property type="entry name" value="Vaccinia Virus protein VP39"/>
    <property type="match status" value="1"/>
</dbReference>
<dbReference type="PANTHER" id="PTHR43317">
    <property type="entry name" value="THERMOSPERMINE SYNTHASE ACAULIS5"/>
    <property type="match status" value="1"/>
</dbReference>
<dbReference type="GO" id="GO:0006596">
    <property type="term" value="P:polyamine biosynthetic process"/>
    <property type="evidence" value="ECO:0007669"/>
    <property type="project" value="UniProtKB-KW"/>
</dbReference>
<name>A0A6I4UVV4_9SPHN</name>
<dbReference type="SUPFAM" id="SSF53335">
    <property type="entry name" value="S-adenosyl-L-methionine-dependent methyltransferases"/>
    <property type="match status" value="1"/>
</dbReference>
<proteinExistence type="predicted"/>
<organism evidence="2 3">
    <name type="scientific">Pontixanthobacter luteolus</name>
    <dbReference type="NCBI Taxonomy" id="295089"/>
    <lineage>
        <taxon>Bacteria</taxon>
        <taxon>Pseudomonadati</taxon>
        <taxon>Pseudomonadota</taxon>
        <taxon>Alphaproteobacteria</taxon>
        <taxon>Sphingomonadales</taxon>
        <taxon>Erythrobacteraceae</taxon>
        <taxon>Pontixanthobacter</taxon>
    </lineage>
</organism>
<evidence type="ECO:0000313" key="2">
    <source>
        <dbReference type="EMBL" id="MXP46009.1"/>
    </source>
</evidence>
<comment type="caution">
    <text evidence="2">The sequence shown here is derived from an EMBL/GenBank/DDBJ whole genome shotgun (WGS) entry which is preliminary data.</text>
</comment>
<sequence length="225" mass="25154">MLERILIDSAEVPGGATLELISHGRDHMITLERNELMSTRMQFSEEQLAELTIDRLRVDRPNMLIGGYGMGFTLRAALRRLPADARLVVAELVPKIIEWAKGPMAHHTGDCLADPRLTLDMTDVADPIAEAADGMRPQFDAILLDVDNGPDGLVREENDKLYSPRGLKQTREALALNGVLAIWSAAQDPRFTRRLERAGFDVEVLEVRARPNNKGPRHTIWFARA</sequence>
<keyword evidence="3" id="KW-1185">Reference proteome</keyword>
<gene>
    <name evidence="2" type="ORF">GRI43_01200</name>
</gene>